<keyword evidence="6" id="KW-1185">Reference proteome</keyword>
<name>A0A7Z0D884_9ACTN</name>
<dbReference type="Pfam" id="PF12833">
    <property type="entry name" value="HTH_18"/>
    <property type="match status" value="1"/>
</dbReference>
<dbReference type="PROSITE" id="PS01124">
    <property type="entry name" value="HTH_ARAC_FAMILY_2"/>
    <property type="match status" value="1"/>
</dbReference>
<feature type="domain" description="HTH araC/xylS-type" evidence="4">
    <location>
        <begin position="19"/>
        <end position="117"/>
    </location>
</feature>
<keyword evidence="2 5" id="KW-0238">DNA-binding</keyword>
<evidence type="ECO:0000256" key="2">
    <source>
        <dbReference type="ARBA" id="ARBA00023125"/>
    </source>
</evidence>
<accession>A0A7Z0D884</accession>
<dbReference type="SUPFAM" id="SSF46689">
    <property type="entry name" value="Homeodomain-like"/>
    <property type="match status" value="2"/>
</dbReference>
<evidence type="ECO:0000256" key="3">
    <source>
        <dbReference type="ARBA" id="ARBA00023163"/>
    </source>
</evidence>
<dbReference type="RefSeq" id="WP_179444664.1">
    <property type="nucleotide sequence ID" value="NZ_JACBZS010000001.1"/>
</dbReference>
<dbReference type="Gene3D" id="1.10.10.60">
    <property type="entry name" value="Homeodomain-like"/>
    <property type="match status" value="2"/>
</dbReference>
<evidence type="ECO:0000313" key="5">
    <source>
        <dbReference type="EMBL" id="NYI70750.1"/>
    </source>
</evidence>
<dbReference type="PANTHER" id="PTHR43280:SF2">
    <property type="entry name" value="HTH-TYPE TRANSCRIPTIONAL REGULATOR EXSA"/>
    <property type="match status" value="1"/>
</dbReference>
<evidence type="ECO:0000259" key="4">
    <source>
        <dbReference type="PROSITE" id="PS01124"/>
    </source>
</evidence>
<keyword evidence="1" id="KW-0805">Transcription regulation</keyword>
<dbReference type="InterPro" id="IPR009057">
    <property type="entry name" value="Homeodomain-like_sf"/>
</dbReference>
<reference evidence="5 6" key="1">
    <citation type="submission" date="2020-07" db="EMBL/GenBank/DDBJ databases">
        <title>Sequencing the genomes of 1000 actinobacteria strains.</title>
        <authorList>
            <person name="Klenk H.-P."/>
        </authorList>
    </citation>
    <scope>NUCLEOTIDE SEQUENCE [LARGE SCALE GENOMIC DNA]</scope>
    <source>
        <strain evidence="5 6">DSM 103164</strain>
    </source>
</reference>
<dbReference type="GO" id="GO:0003700">
    <property type="term" value="F:DNA-binding transcription factor activity"/>
    <property type="evidence" value="ECO:0007669"/>
    <property type="project" value="InterPro"/>
</dbReference>
<dbReference type="GO" id="GO:0043565">
    <property type="term" value="F:sequence-specific DNA binding"/>
    <property type="evidence" value="ECO:0007669"/>
    <property type="project" value="InterPro"/>
</dbReference>
<organism evidence="5 6">
    <name type="scientific">Naumannella cuiyingiana</name>
    <dbReference type="NCBI Taxonomy" id="1347891"/>
    <lineage>
        <taxon>Bacteria</taxon>
        <taxon>Bacillati</taxon>
        <taxon>Actinomycetota</taxon>
        <taxon>Actinomycetes</taxon>
        <taxon>Propionibacteriales</taxon>
        <taxon>Propionibacteriaceae</taxon>
        <taxon>Naumannella</taxon>
    </lineage>
</organism>
<sequence>MGNGINPDAHAGDVARIVAASTTFLAEHSTEPITLHDLAEHVGYSPFHLSRLIAAALGSAPMQYLASLRFHHAKRLLLTTDDTVTDICMAVGFSSAGTFSRRFAESVGPSPSEFRRLPHLIAEDRVRPLSRPGELRSGGTLTGEVAISAEAAAAVGPGADYYVGLFARPMARGRPVAGAMIAGPGPFRLFGIPPGSWWLLATALPATGPVEQLVPPARAFGNAGRIAVRAGQLTDRIRVTILPRPPHATPATVALPWLVIRED</sequence>
<dbReference type="Proteomes" id="UP000527616">
    <property type="component" value="Unassembled WGS sequence"/>
</dbReference>
<comment type="caution">
    <text evidence="5">The sequence shown here is derived from an EMBL/GenBank/DDBJ whole genome shotgun (WGS) entry which is preliminary data.</text>
</comment>
<dbReference type="AlphaFoldDB" id="A0A7Z0D884"/>
<dbReference type="SMART" id="SM00342">
    <property type="entry name" value="HTH_ARAC"/>
    <property type="match status" value="1"/>
</dbReference>
<dbReference type="PRINTS" id="PR00032">
    <property type="entry name" value="HTHARAC"/>
</dbReference>
<proteinExistence type="predicted"/>
<dbReference type="InterPro" id="IPR020449">
    <property type="entry name" value="Tscrpt_reg_AraC-type_HTH"/>
</dbReference>
<dbReference type="EMBL" id="JACBZS010000001">
    <property type="protein sequence ID" value="NYI70750.1"/>
    <property type="molecule type" value="Genomic_DNA"/>
</dbReference>
<protein>
    <submittedName>
        <fullName evidence="5">AraC-like DNA-binding protein</fullName>
    </submittedName>
</protein>
<evidence type="ECO:0000313" key="6">
    <source>
        <dbReference type="Proteomes" id="UP000527616"/>
    </source>
</evidence>
<gene>
    <name evidence="5" type="ORF">GGQ54_001310</name>
</gene>
<dbReference type="InterPro" id="IPR018060">
    <property type="entry name" value="HTH_AraC"/>
</dbReference>
<evidence type="ECO:0000256" key="1">
    <source>
        <dbReference type="ARBA" id="ARBA00023015"/>
    </source>
</evidence>
<dbReference type="PANTHER" id="PTHR43280">
    <property type="entry name" value="ARAC-FAMILY TRANSCRIPTIONAL REGULATOR"/>
    <property type="match status" value="1"/>
</dbReference>
<keyword evidence="3" id="KW-0804">Transcription</keyword>